<dbReference type="GO" id="GO:0000287">
    <property type="term" value="F:magnesium ion binding"/>
    <property type="evidence" value="ECO:0007669"/>
    <property type="project" value="TreeGrafter"/>
</dbReference>
<dbReference type="GO" id="GO:0005829">
    <property type="term" value="C:cytosol"/>
    <property type="evidence" value="ECO:0007669"/>
    <property type="project" value="TreeGrafter"/>
</dbReference>
<dbReference type="AlphaFoldDB" id="A0A0H3XH76"/>
<keyword evidence="2" id="KW-1185">Reference proteome</keyword>
<reference evidence="1 2" key="1">
    <citation type="journal article" date="2015" name="Genome Biol. Evol.">
        <title>Found and Lost: The Fates of Horizontally Acquired Genes in Arthropod-Symbiotic Spiroplasma.</title>
        <authorList>
            <person name="Lo W.S."/>
            <person name="Gasparich G.E."/>
            <person name="Kuo C.H."/>
        </authorList>
    </citation>
    <scope>NUCLEOTIDE SEQUENCE [LARGE SCALE GENOMIC DNA]</scope>
    <source>
        <strain evidence="2">TDA-040725-5</strain>
    </source>
</reference>
<organism evidence="1 2">
    <name type="scientific">Spiroplasma eriocheiris</name>
    <dbReference type="NCBI Taxonomy" id="315358"/>
    <lineage>
        <taxon>Bacteria</taxon>
        <taxon>Bacillati</taxon>
        <taxon>Mycoplasmatota</taxon>
        <taxon>Mollicutes</taxon>
        <taxon>Entomoplasmatales</taxon>
        <taxon>Spiroplasmataceae</taxon>
        <taxon>Spiroplasma</taxon>
    </lineage>
</organism>
<dbReference type="PANTHER" id="PTHR10000">
    <property type="entry name" value="PHOSPHOSERINE PHOSPHATASE"/>
    <property type="match status" value="1"/>
</dbReference>
<dbReference type="STRING" id="315358.SERIO_v1c03880"/>
<dbReference type="RefSeq" id="WP_047791222.1">
    <property type="nucleotide sequence ID" value="NZ_CP011856.1"/>
</dbReference>
<reference evidence="2" key="2">
    <citation type="submission" date="2015-06" db="EMBL/GenBank/DDBJ databases">
        <title>Complete genome sequence of Spiroplasma eriocheiris TDA-040725-5 (DSM 21848).</title>
        <authorList>
            <person name="Lo W.-S."/>
            <person name="Kuo C.-H."/>
        </authorList>
    </citation>
    <scope>NUCLEOTIDE SEQUENCE [LARGE SCALE GENOMIC DNA]</scope>
    <source>
        <strain evidence="2">TDA-040725-5</strain>
    </source>
</reference>
<dbReference type="KEGG" id="seri:SERIO_v1c03880"/>
<dbReference type="InterPro" id="IPR036412">
    <property type="entry name" value="HAD-like_sf"/>
</dbReference>
<dbReference type="InterPro" id="IPR023214">
    <property type="entry name" value="HAD_sf"/>
</dbReference>
<dbReference type="NCBIfam" id="TIGR00099">
    <property type="entry name" value="Cof-subfamily"/>
    <property type="match status" value="1"/>
</dbReference>
<dbReference type="PATRIC" id="fig|743698.3.peg.389"/>
<keyword evidence="1" id="KW-0378">Hydrolase</keyword>
<gene>
    <name evidence="1" type="ORF">SERIO_v1c03880</name>
</gene>
<dbReference type="InterPro" id="IPR006379">
    <property type="entry name" value="HAD-SF_hydro_IIB"/>
</dbReference>
<dbReference type="SFLD" id="SFLDG01140">
    <property type="entry name" value="C2.B:_Phosphomannomutase_and_P"/>
    <property type="match status" value="1"/>
</dbReference>
<dbReference type="EMBL" id="CP011856">
    <property type="protein sequence ID" value="AKM53968.1"/>
    <property type="molecule type" value="Genomic_DNA"/>
</dbReference>
<dbReference type="Proteomes" id="UP000035661">
    <property type="component" value="Chromosome"/>
</dbReference>
<proteinExistence type="predicted"/>
<dbReference type="SFLD" id="SFLDS00003">
    <property type="entry name" value="Haloacid_Dehalogenase"/>
    <property type="match status" value="1"/>
</dbReference>
<dbReference type="NCBIfam" id="TIGR01484">
    <property type="entry name" value="HAD-SF-IIB"/>
    <property type="match status" value="1"/>
</dbReference>
<evidence type="ECO:0000313" key="2">
    <source>
        <dbReference type="Proteomes" id="UP000035661"/>
    </source>
</evidence>
<dbReference type="PANTHER" id="PTHR10000:SF8">
    <property type="entry name" value="HAD SUPERFAMILY HYDROLASE-LIKE, TYPE 3"/>
    <property type="match status" value="1"/>
</dbReference>
<dbReference type="InterPro" id="IPR000150">
    <property type="entry name" value="Cof"/>
</dbReference>
<dbReference type="Pfam" id="PF08282">
    <property type="entry name" value="Hydrolase_3"/>
    <property type="match status" value="1"/>
</dbReference>
<evidence type="ECO:0000313" key="1">
    <source>
        <dbReference type="EMBL" id="AKM53968.1"/>
    </source>
</evidence>
<sequence length="280" mass="31228">MDSNIKLVAIDLDGTALNSKHEMSLTTLTTLKKLADYNIKLVIASGRPLYQIKEIIDKLALNDINDFTVAFNGTVVANNQTHDIIATNPLGGSDFGLLCQEIIDSPLTTMILFDQSASNFNRIKIYYKELADGITNRYFSNLQDLHGQVELVPYNNQEIIGGKLFIEGPVAVVEKLLAKWNDKFEICQEIRNNRTNFEITNKNITKAWGIQQICQQYNIDRSQVMAIGNEHNDIEMLKWAAIGVAVANADDDVKAIADALTDSNDQDGVAKAINKYLFNN</sequence>
<dbReference type="Gene3D" id="3.40.50.1000">
    <property type="entry name" value="HAD superfamily/HAD-like"/>
    <property type="match status" value="1"/>
</dbReference>
<protein>
    <submittedName>
        <fullName evidence="1">HAD superfamily hydrolase</fullName>
    </submittedName>
</protein>
<dbReference type="GO" id="GO:0016791">
    <property type="term" value="F:phosphatase activity"/>
    <property type="evidence" value="ECO:0007669"/>
    <property type="project" value="UniProtKB-ARBA"/>
</dbReference>
<dbReference type="Gene3D" id="3.30.1240.10">
    <property type="match status" value="1"/>
</dbReference>
<accession>A0A0H3XH76</accession>
<dbReference type="SUPFAM" id="SSF56784">
    <property type="entry name" value="HAD-like"/>
    <property type="match status" value="1"/>
</dbReference>
<name>A0A0H3XH76_9MOLU</name>